<organism evidence="2">
    <name type="scientific">viral metagenome</name>
    <dbReference type="NCBI Taxonomy" id="1070528"/>
    <lineage>
        <taxon>unclassified sequences</taxon>
        <taxon>metagenomes</taxon>
        <taxon>organismal metagenomes</taxon>
    </lineage>
</organism>
<sequence>MTNQNQNYLAYSNKVFSSEDLLSDWIVVSGVLLTTSLLFYHMSRVKSLKVDPRLAKTVSVGLIVISTAYLVYALYPYTQRMNHTINMCKHLKTCSQEQTNELIILKNSYLFLGGISVLFQLLIVFLVIYTI</sequence>
<accession>A0A6C0CL58</accession>
<evidence type="ECO:0008006" key="3">
    <source>
        <dbReference type="Google" id="ProtNLM"/>
    </source>
</evidence>
<name>A0A6C0CL58_9ZZZZ</name>
<dbReference type="EMBL" id="MN739424">
    <property type="protein sequence ID" value="QHT04215.1"/>
    <property type="molecule type" value="Genomic_DNA"/>
</dbReference>
<evidence type="ECO:0000313" key="2">
    <source>
        <dbReference type="EMBL" id="QHT04215.1"/>
    </source>
</evidence>
<protein>
    <recommendedName>
        <fullName evidence="3">DUF4149 domain-containing protein</fullName>
    </recommendedName>
</protein>
<keyword evidence="1" id="KW-0812">Transmembrane</keyword>
<feature type="transmembrane region" description="Helical" evidence="1">
    <location>
        <begin position="54"/>
        <end position="75"/>
    </location>
</feature>
<feature type="transmembrane region" description="Helical" evidence="1">
    <location>
        <begin position="25"/>
        <end position="42"/>
    </location>
</feature>
<dbReference type="AlphaFoldDB" id="A0A6C0CL58"/>
<proteinExistence type="predicted"/>
<feature type="transmembrane region" description="Helical" evidence="1">
    <location>
        <begin position="109"/>
        <end position="129"/>
    </location>
</feature>
<evidence type="ECO:0000256" key="1">
    <source>
        <dbReference type="SAM" id="Phobius"/>
    </source>
</evidence>
<keyword evidence="1" id="KW-1133">Transmembrane helix</keyword>
<reference evidence="2" key="1">
    <citation type="journal article" date="2020" name="Nature">
        <title>Giant virus diversity and host interactions through global metagenomics.</title>
        <authorList>
            <person name="Schulz F."/>
            <person name="Roux S."/>
            <person name="Paez-Espino D."/>
            <person name="Jungbluth S."/>
            <person name="Walsh D.A."/>
            <person name="Denef V.J."/>
            <person name="McMahon K.D."/>
            <person name="Konstantinidis K.T."/>
            <person name="Eloe-Fadrosh E.A."/>
            <person name="Kyrpides N.C."/>
            <person name="Woyke T."/>
        </authorList>
    </citation>
    <scope>NUCLEOTIDE SEQUENCE</scope>
    <source>
        <strain evidence="2">GVMAG-M-3300021185-45</strain>
    </source>
</reference>
<keyword evidence="1" id="KW-0472">Membrane</keyword>